<evidence type="ECO:0000256" key="1">
    <source>
        <dbReference type="SAM" id="MobiDB-lite"/>
    </source>
</evidence>
<feature type="compositionally biased region" description="Polar residues" evidence="1">
    <location>
        <begin position="224"/>
        <end position="234"/>
    </location>
</feature>
<evidence type="ECO:0000256" key="3">
    <source>
        <dbReference type="SAM" id="SignalP"/>
    </source>
</evidence>
<keyword evidence="3" id="KW-0732">Signal</keyword>
<keyword evidence="2" id="KW-0472">Membrane</keyword>
<feature type="signal peptide" evidence="3">
    <location>
        <begin position="1"/>
        <end position="24"/>
    </location>
</feature>
<feature type="compositionally biased region" description="Low complexity" evidence="1">
    <location>
        <begin position="722"/>
        <end position="737"/>
    </location>
</feature>
<feature type="compositionally biased region" description="Low complexity" evidence="1">
    <location>
        <begin position="575"/>
        <end position="639"/>
    </location>
</feature>
<reference evidence="4" key="1">
    <citation type="submission" date="2022-07" db="EMBL/GenBank/DDBJ databases">
        <title>Genome Sequence of Physisporinus lineatus.</title>
        <authorList>
            <person name="Buettner E."/>
        </authorList>
    </citation>
    <scope>NUCLEOTIDE SEQUENCE</scope>
    <source>
        <strain evidence="4">VT162</strain>
    </source>
</reference>
<feature type="chain" id="PRO_5042278255" evidence="3">
    <location>
        <begin position="25"/>
        <end position="1127"/>
    </location>
</feature>
<evidence type="ECO:0000313" key="5">
    <source>
        <dbReference type="Proteomes" id="UP001212997"/>
    </source>
</evidence>
<protein>
    <submittedName>
        <fullName evidence="4">Uncharacterized protein</fullName>
    </submittedName>
</protein>
<keyword evidence="2" id="KW-1133">Transmembrane helix</keyword>
<name>A0AAD5UXV2_9APHY</name>
<feature type="compositionally biased region" description="Low complexity" evidence="1">
    <location>
        <begin position="648"/>
        <end position="666"/>
    </location>
</feature>
<feature type="region of interest" description="Disordered" evidence="1">
    <location>
        <begin position="284"/>
        <end position="361"/>
    </location>
</feature>
<comment type="caution">
    <text evidence="4">The sequence shown here is derived from an EMBL/GenBank/DDBJ whole genome shotgun (WGS) entry which is preliminary data.</text>
</comment>
<evidence type="ECO:0000256" key="2">
    <source>
        <dbReference type="SAM" id="Phobius"/>
    </source>
</evidence>
<proteinExistence type="predicted"/>
<dbReference type="AlphaFoldDB" id="A0AAD5UXV2"/>
<accession>A0AAD5UXV2</accession>
<sequence>MDSLRPIPLFFLLVCILQIYSANALHNVTVDDLDPAVTYVGQWGVGTNEPGSYAGGHHSSTVSGCRATFTFIGVAVYYITPLWSGYSPPVSTLLSLDGGEPVWVDLSSTNGESYAVRWGISGLENTTHTLATFIGTNAAGQTGTWGESDGFTYTVLDESDVSPISSSSIASSSVLSSASSVSSSTPSSAISATSVTPSSQSFSDMPSSASVSSVPPTSDDASSIFTGPSSSVPLTTPPDIPSSSGSLSSSVLSSPTTLFSQPSSTLFSSVSSSFSSSSSSVSSAISSSDIPSSSSSLPSSSQSSPTSSVPEPSTISSLSSLSSSDSISATPSDIQSSSESSSSSALTSSASFPPEPSSTSLVSSILSSSISSSSSSSPISTPSVSSSATASSISSVSLSSSSFLSSSSSQVIEPSTSAPVSSSGSSSPSSLSSSVAHSITSPSFSSTASSSVVSLPDFSTSVPTNPPQSSIVPTPTSDSSSTSAPVESPPSPPPSSALSSTSPASSFSSVSSSGSPSQSVSPSEPTTHVVPSSSSSLLSGPTTEPTSPASSVASDSSIFTSSITSSPSTPPVLPPQVSSSSVPSNALPTSPSSSLSEVPSSSQLPSVTLSSPSIIPTNPPIVSSISSVLSTPSVSSNPPQISVPPPLITTSPIQITTSPQSLSSPRSESREPTPSPLPLPSVPTFVPPSGSSASSGILPSLVPGTPATIVIPGSTSNPPASPRSSSGIPSGSRSPAPVSLVISTNLATSETDLTIPSPSPPSTSPNRSTLGFSLPTPVLKTIPISETFGVISSQGSVATTNIATGSLTSTSSSPESSVNHEVLTGGTRLSAGQKGGIAGGSIGAGALIATVVIVVVANSHHIRYIIASLISLFLTTKIPNTSGSQNEDDGNKYLVWQVRKLGGHNKDFSVTVPTTTGHSKGAGQPKIGFGTIIDDDNYDQRVRVQNSERAPAQLLEDGSWERVESGPGPEDQFIAKNTTEVARCIAVGVFDDSEKDTQPFTPFLLVNQKNFGPQGSFRAKSDIYLHAFSTNGCQAGQYGDQVMEEWKLDRLTPEGGTRVKDLEPLTTCYLSRSNERVKMKVGRNRPEDVKKFRLEREFNFGSPLKKFGRKDKGKQREEDNAGLLNMV</sequence>
<feature type="region of interest" description="Disordered" evidence="1">
    <location>
        <begin position="749"/>
        <end position="771"/>
    </location>
</feature>
<dbReference type="Proteomes" id="UP001212997">
    <property type="component" value="Unassembled WGS sequence"/>
</dbReference>
<feature type="transmembrane region" description="Helical" evidence="2">
    <location>
        <begin position="837"/>
        <end position="857"/>
    </location>
</feature>
<keyword evidence="5" id="KW-1185">Reference proteome</keyword>
<evidence type="ECO:0000313" key="4">
    <source>
        <dbReference type="EMBL" id="KAJ3480698.1"/>
    </source>
</evidence>
<gene>
    <name evidence="4" type="ORF">NLI96_g8169</name>
</gene>
<feature type="compositionally biased region" description="Low complexity" evidence="1">
    <location>
        <begin position="496"/>
        <end position="567"/>
    </location>
</feature>
<feature type="region of interest" description="Disordered" evidence="1">
    <location>
        <begin position="181"/>
        <end position="248"/>
    </location>
</feature>
<feature type="compositionally biased region" description="Low complexity" evidence="1">
    <location>
        <begin position="412"/>
        <end position="454"/>
    </location>
</feature>
<feature type="region of interest" description="Disordered" evidence="1">
    <location>
        <begin position="412"/>
        <end position="737"/>
    </location>
</feature>
<organism evidence="4 5">
    <name type="scientific">Meripilus lineatus</name>
    <dbReference type="NCBI Taxonomy" id="2056292"/>
    <lineage>
        <taxon>Eukaryota</taxon>
        <taxon>Fungi</taxon>
        <taxon>Dikarya</taxon>
        <taxon>Basidiomycota</taxon>
        <taxon>Agaricomycotina</taxon>
        <taxon>Agaricomycetes</taxon>
        <taxon>Polyporales</taxon>
        <taxon>Meripilaceae</taxon>
        <taxon>Meripilus</taxon>
    </lineage>
</organism>
<feature type="compositionally biased region" description="Low complexity" evidence="1">
    <location>
        <begin position="181"/>
        <end position="223"/>
    </location>
</feature>
<feature type="compositionally biased region" description="Low complexity" evidence="1">
    <location>
        <begin position="682"/>
        <end position="701"/>
    </location>
</feature>
<feature type="compositionally biased region" description="Low complexity" evidence="1">
    <location>
        <begin position="469"/>
        <end position="486"/>
    </location>
</feature>
<keyword evidence="2" id="KW-0812">Transmembrane</keyword>
<feature type="region of interest" description="Disordered" evidence="1">
    <location>
        <begin position="1106"/>
        <end position="1127"/>
    </location>
</feature>
<dbReference type="EMBL" id="JANAWD010000360">
    <property type="protein sequence ID" value="KAJ3480698.1"/>
    <property type="molecule type" value="Genomic_DNA"/>
</dbReference>